<protein>
    <submittedName>
        <fullName evidence="1">Uncharacterized protein</fullName>
    </submittedName>
</protein>
<dbReference type="EMBL" id="MT631606">
    <property type="protein sequence ID" value="QNO55218.1"/>
    <property type="molecule type" value="Genomic_DNA"/>
</dbReference>
<name>A0A7G9Z4N4_9EURY</name>
<dbReference type="AlphaFoldDB" id="A0A7G9Z4N4"/>
<proteinExistence type="predicted"/>
<gene>
    <name evidence="1" type="ORF">MHJDHPNH_00020</name>
</gene>
<sequence length="181" mass="20681">MVVPILSVLLPYAGIAVKHVYETYVKQRKESGDWNSEGDGKVAFKKAVEFVKELIDEAVEKKEIKKGDTPSESEIEAAVQSKVGEVTTRIRAATPQEMISSVETALKKVKKEYIAPYKNKDTEGYDDAEKKEAYRRCMAQVKVLMKYHNFKVNQEIIDLYILTMDTEDEVMKTLEYENESV</sequence>
<organism evidence="1">
    <name type="scientific">Candidatus Methanophaga sp. ANME-1 ERB7</name>
    <dbReference type="NCBI Taxonomy" id="2759913"/>
    <lineage>
        <taxon>Archaea</taxon>
        <taxon>Methanobacteriati</taxon>
        <taxon>Methanobacteriota</taxon>
        <taxon>Stenosarchaea group</taxon>
        <taxon>Methanomicrobia</taxon>
        <taxon>Candidatus Methanophagales</taxon>
        <taxon>Candidatus Methanophagaceae</taxon>
        <taxon>Candidatus Methanophaga</taxon>
    </lineage>
</organism>
<accession>A0A7G9Z4N4</accession>
<reference evidence="1" key="1">
    <citation type="submission" date="2020-06" db="EMBL/GenBank/DDBJ databases">
        <title>Unique genomic features of the anaerobic methanotrophic archaea.</title>
        <authorList>
            <person name="Chadwick G.L."/>
            <person name="Skennerton C.T."/>
            <person name="Laso-Perez R."/>
            <person name="Leu A.O."/>
            <person name="Speth D.R."/>
            <person name="Yu H."/>
            <person name="Morgan-Lang C."/>
            <person name="Hatzenpichler R."/>
            <person name="Goudeau D."/>
            <person name="Malmstrom R."/>
            <person name="Brazelton W.J."/>
            <person name="Woyke T."/>
            <person name="Hallam S.J."/>
            <person name="Tyson G.W."/>
            <person name="Wegener G."/>
            <person name="Boetius A."/>
            <person name="Orphan V."/>
        </authorList>
    </citation>
    <scope>NUCLEOTIDE SEQUENCE</scope>
</reference>
<evidence type="ECO:0000313" key="1">
    <source>
        <dbReference type="EMBL" id="QNO55218.1"/>
    </source>
</evidence>